<protein>
    <submittedName>
        <fullName evidence="1">Uncharacterized protein</fullName>
    </submittedName>
</protein>
<keyword evidence="2" id="KW-1185">Reference proteome</keyword>
<accession>A0A7K3WJT0</accession>
<comment type="caution">
    <text evidence="1">The sequence shown here is derived from an EMBL/GenBank/DDBJ whole genome shotgun (WGS) entry which is preliminary data.</text>
</comment>
<proteinExistence type="predicted"/>
<evidence type="ECO:0000313" key="2">
    <source>
        <dbReference type="Proteomes" id="UP000470470"/>
    </source>
</evidence>
<evidence type="ECO:0000313" key="1">
    <source>
        <dbReference type="EMBL" id="NEL56714.1"/>
    </source>
</evidence>
<sequence>FANPVARIIDKTCYDLDIHTLADLEKKFDQIDIEHEIYKKLGIIKKHFENHLRKNNGTIYARAMNAMNSNNSFELAAILGLKFDGDGGNAKTYNTEKLETADTYALLKKSTEVSDLFMGWDIDHRRRLVLTPTVLAKRQLPSGKIIMNILTLPQVVIPTSGVGDAGERIDALSDQMIVAMESVMRAYKESTSHIRNFVGKIKVSIDDNFRHYISILNKKTMSIATDYVF</sequence>
<dbReference type="AlphaFoldDB" id="A0A7K3WJT0"/>
<name>A0A7K3WJT0_9ACTN</name>
<organism evidence="1 2">
    <name type="scientific">Goekera deserti</name>
    <dbReference type="NCBI Taxonomy" id="2497753"/>
    <lineage>
        <taxon>Bacteria</taxon>
        <taxon>Bacillati</taxon>
        <taxon>Actinomycetota</taxon>
        <taxon>Actinomycetes</taxon>
        <taxon>Geodermatophilales</taxon>
        <taxon>Geodermatophilaceae</taxon>
        <taxon>Goekera</taxon>
    </lineage>
</organism>
<feature type="non-terminal residue" evidence="1">
    <location>
        <position position="229"/>
    </location>
</feature>
<reference evidence="1 2" key="1">
    <citation type="submission" date="2020-02" db="EMBL/GenBank/DDBJ databases">
        <title>The whole genome sequence of CPCC 205119.</title>
        <authorList>
            <person name="Jiang Z."/>
        </authorList>
    </citation>
    <scope>NUCLEOTIDE SEQUENCE [LARGE SCALE GENOMIC DNA]</scope>
    <source>
        <strain evidence="1 2">CPCC 205119</strain>
    </source>
</reference>
<dbReference type="EMBL" id="JAAGWK010000053">
    <property type="protein sequence ID" value="NEL56714.1"/>
    <property type="molecule type" value="Genomic_DNA"/>
</dbReference>
<dbReference type="RefSeq" id="WP_163638902.1">
    <property type="nucleotide sequence ID" value="NZ_JAAGWK010000053.1"/>
</dbReference>
<dbReference type="Proteomes" id="UP000470470">
    <property type="component" value="Unassembled WGS sequence"/>
</dbReference>
<gene>
    <name evidence="1" type="ORF">G1H19_22355</name>
</gene>
<feature type="non-terminal residue" evidence="1">
    <location>
        <position position="1"/>
    </location>
</feature>